<dbReference type="EC" id="2.3.1.-" evidence="4"/>
<protein>
    <submittedName>
        <fullName evidence="4">GNAT family N-acetyltransferase</fullName>
        <ecNumber evidence="4">2.3.1.-</ecNumber>
    </submittedName>
</protein>
<dbReference type="InterPro" id="IPR016181">
    <property type="entry name" value="Acyl_CoA_acyltransferase"/>
</dbReference>
<evidence type="ECO:0000256" key="1">
    <source>
        <dbReference type="ARBA" id="ARBA00022679"/>
    </source>
</evidence>
<keyword evidence="5" id="KW-1185">Reference proteome</keyword>
<dbReference type="PANTHER" id="PTHR43420:SF41">
    <property type="entry name" value="IAA ACETYLTRANSFERASE"/>
    <property type="match status" value="1"/>
</dbReference>
<dbReference type="CDD" id="cd04301">
    <property type="entry name" value="NAT_SF"/>
    <property type="match status" value="1"/>
</dbReference>
<proteinExistence type="predicted"/>
<organism evidence="4 5">
    <name type="scientific">Levilactobacillus tangyuanensis</name>
    <dbReference type="NCBI Taxonomy" id="2486021"/>
    <lineage>
        <taxon>Bacteria</taxon>
        <taxon>Bacillati</taxon>
        <taxon>Bacillota</taxon>
        <taxon>Bacilli</taxon>
        <taxon>Lactobacillales</taxon>
        <taxon>Lactobacillaceae</taxon>
        <taxon>Levilactobacillus</taxon>
    </lineage>
</organism>
<dbReference type="Proteomes" id="UP001596191">
    <property type="component" value="Unassembled WGS sequence"/>
</dbReference>
<gene>
    <name evidence="4" type="ORF">ACFQET_04310</name>
</gene>
<accession>A0ABW1TLP5</accession>
<dbReference type="PANTHER" id="PTHR43420">
    <property type="entry name" value="ACETYLTRANSFERASE"/>
    <property type="match status" value="1"/>
</dbReference>
<evidence type="ECO:0000259" key="3">
    <source>
        <dbReference type="PROSITE" id="PS51186"/>
    </source>
</evidence>
<keyword evidence="1 4" id="KW-0808">Transferase</keyword>
<sequence>MTLTYERMSLPLTPALNDLLLLADPSQRLVDGYLATSAIYAANDRQGLAGVLVLQRQSDLVVEVKNVAVSPAKQRRGYGQALIQFALQWAIEHGYRTVRIATGTTSLTQLYLYQKCGFRVVGVVPDYFTTHYGQSITGNGLPLRDRLILEKTISLPRLPIN</sequence>
<dbReference type="RefSeq" id="WP_125640091.1">
    <property type="nucleotide sequence ID" value="NZ_JBHSSJ010000003.1"/>
</dbReference>
<dbReference type="EMBL" id="JBHSSJ010000003">
    <property type="protein sequence ID" value="MFC6274736.1"/>
    <property type="molecule type" value="Genomic_DNA"/>
</dbReference>
<feature type="domain" description="N-acetyltransferase" evidence="3">
    <location>
        <begin position="3"/>
        <end position="148"/>
    </location>
</feature>
<reference evidence="5" key="1">
    <citation type="journal article" date="2019" name="Int. J. Syst. Evol. Microbiol.">
        <title>The Global Catalogue of Microorganisms (GCM) 10K type strain sequencing project: providing services to taxonomists for standard genome sequencing and annotation.</title>
        <authorList>
            <consortium name="The Broad Institute Genomics Platform"/>
            <consortium name="The Broad Institute Genome Sequencing Center for Infectious Disease"/>
            <person name="Wu L."/>
            <person name="Ma J."/>
        </authorList>
    </citation>
    <scope>NUCLEOTIDE SEQUENCE [LARGE SCALE GENOMIC DNA]</scope>
    <source>
        <strain evidence="5">CCM 8907</strain>
    </source>
</reference>
<dbReference type="InterPro" id="IPR050680">
    <property type="entry name" value="YpeA/RimI_acetyltransf"/>
</dbReference>
<comment type="caution">
    <text evidence="4">The sequence shown here is derived from an EMBL/GenBank/DDBJ whole genome shotgun (WGS) entry which is preliminary data.</text>
</comment>
<evidence type="ECO:0000313" key="4">
    <source>
        <dbReference type="EMBL" id="MFC6274736.1"/>
    </source>
</evidence>
<dbReference type="InterPro" id="IPR000182">
    <property type="entry name" value="GNAT_dom"/>
</dbReference>
<keyword evidence="2 4" id="KW-0012">Acyltransferase</keyword>
<name>A0ABW1TLP5_9LACO</name>
<dbReference type="Gene3D" id="3.40.630.30">
    <property type="match status" value="1"/>
</dbReference>
<evidence type="ECO:0000313" key="5">
    <source>
        <dbReference type="Proteomes" id="UP001596191"/>
    </source>
</evidence>
<dbReference type="SUPFAM" id="SSF55729">
    <property type="entry name" value="Acyl-CoA N-acyltransferases (Nat)"/>
    <property type="match status" value="1"/>
</dbReference>
<dbReference type="Pfam" id="PF00583">
    <property type="entry name" value="Acetyltransf_1"/>
    <property type="match status" value="1"/>
</dbReference>
<evidence type="ECO:0000256" key="2">
    <source>
        <dbReference type="ARBA" id="ARBA00023315"/>
    </source>
</evidence>
<dbReference type="GO" id="GO:0016746">
    <property type="term" value="F:acyltransferase activity"/>
    <property type="evidence" value="ECO:0007669"/>
    <property type="project" value="UniProtKB-KW"/>
</dbReference>
<dbReference type="PROSITE" id="PS51186">
    <property type="entry name" value="GNAT"/>
    <property type="match status" value="1"/>
</dbReference>